<dbReference type="Proteomes" id="UP000013827">
    <property type="component" value="Unassembled WGS sequence"/>
</dbReference>
<dbReference type="Gene3D" id="3.40.50.150">
    <property type="entry name" value="Vaccinia Virus protein VP39"/>
    <property type="match status" value="1"/>
</dbReference>
<dbReference type="PANTHER" id="PTHR14614:SF109">
    <property type="entry name" value="RIBOSOMAL LYSINE N-METHYLTRANSFERASE 5"/>
    <property type="match status" value="1"/>
</dbReference>
<dbReference type="PANTHER" id="PTHR14614">
    <property type="entry name" value="HEPATOCELLULAR CARCINOMA-ASSOCIATED ANTIGEN"/>
    <property type="match status" value="1"/>
</dbReference>
<dbReference type="AlphaFoldDB" id="A0A0D3JYR5"/>
<keyword evidence="2" id="KW-1185">Reference proteome</keyword>
<dbReference type="STRING" id="2903.R1EPU1"/>
<dbReference type="PaxDb" id="2903-EOD28650"/>
<sequence>MTGGYEPGPSPQQSRQCVYLGAPEPDTAAAYSSSDTSDGEHGAAGRRYIRLPCGCICIGEASVNGSSVRAGDATGRVVWGASEELADWCCRERRPQQLLASFSSAVELGAGCGLVSIALAKLGLHVVSTDGDTCATKLIQRNASRNGVEATRLRALQYAWESETQLEEVLQAVGRGGRCSEVLVASDVIYSSDDTSFAPLEAALRALIGRGGCRLVVMCWRVRNGNEERFLSRLADLGRARIAWRSHGLSCADSVPADGSDDMTAWRKAHAGSWAIGTLEVGSDELGRDADGGVYDGEWKAGDMDGRRTPAGTSTLRAGAAERLVRWCKNIAYWRANRPFF</sequence>
<evidence type="ECO:0000313" key="2">
    <source>
        <dbReference type="Proteomes" id="UP000013827"/>
    </source>
</evidence>
<dbReference type="SUPFAM" id="SSF53335">
    <property type="entry name" value="S-adenosyl-L-methionine-dependent methyltransferases"/>
    <property type="match status" value="1"/>
</dbReference>
<dbReference type="RefSeq" id="XP_005787918.1">
    <property type="nucleotide sequence ID" value="XM_005787861.1"/>
</dbReference>
<dbReference type="InterPro" id="IPR019410">
    <property type="entry name" value="Methyltransf_16"/>
</dbReference>
<dbReference type="KEGG" id="ehx:EMIHUDRAFT_234798"/>
<accession>A0A0D3JYR5</accession>
<organism evidence="1 2">
    <name type="scientific">Emiliania huxleyi (strain CCMP1516)</name>
    <dbReference type="NCBI Taxonomy" id="280463"/>
    <lineage>
        <taxon>Eukaryota</taxon>
        <taxon>Haptista</taxon>
        <taxon>Haptophyta</taxon>
        <taxon>Prymnesiophyceae</taxon>
        <taxon>Isochrysidales</taxon>
        <taxon>Noelaerhabdaceae</taxon>
        <taxon>Emiliania</taxon>
    </lineage>
</organism>
<name>A0A0D3JYR5_EMIH1</name>
<reference evidence="1" key="2">
    <citation type="submission" date="2024-10" db="UniProtKB">
        <authorList>
            <consortium name="EnsemblProtists"/>
        </authorList>
    </citation>
    <scope>IDENTIFICATION</scope>
</reference>
<dbReference type="Pfam" id="PF10294">
    <property type="entry name" value="Methyltransf_16"/>
    <property type="match status" value="1"/>
</dbReference>
<dbReference type="HOGENOM" id="CLU_814919_0_0_1"/>
<dbReference type="GeneID" id="17274195"/>
<evidence type="ECO:0000313" key="1">
    <source>
        <dbReference type="EnsemblProtists" id="EOD28650"/>
    </source>
</evidence>
<dbReference type="RefSeq" id="XP_005781079.1">
    <property type="nucleotide sequence ID" value="XM_005781022.1"/>
</dbReference>
<dbReference type="EnsemblProtists" id="EOD28650">
    <property type="protein sequence ID" value="EOD28650"/>
    <property type="gene ID" value="EMIHUDRAFT_234798"/>
</dbReference>
<dbReference type="EnsemblProtists" id="EOD35489">
    <property type="protein sequence ID" value="EOD35489"/>
    <property type="gene ID" value="EMIHUDRAFT_201611"/>
</dbReference>
<dbReference type="GeneID" id="17280759"/>
<protein>
    <submittedName>
        <fullName evidence="1">Uncharacterized protein</fullName>
    </submittedName>
</protein>
<proteinExistence type="predicted"/>
<dbReference type="InterPro" id="IPR029063">
    <property type="entry name" value="SAM-dependent_MTases_sf"/>
</dbReference>
<dbReference type="KEGG" id="ehx:EMIHUDRAFT_201611"/>
<reference evidence="2" key="1">
    <citation type="journal article" date="2013" name="Nature">
        <title>Pan genome of the phytoplankton Emiliania underpins its global distribution.</title>
        <authorList>
            <person name="Read B.A."/>
            <person name="Kegel J."/>
            <person name="Klute M.J."/>
            <person name="Kuo A."/>
            <person name="Lefebvre S.C."/>
            <person name="Maumus F."/>
            <person name="Mayer C."/>
            <person name="Miller J."/>
            <person name="Monier A."/>
            <person name="Salamov A."/>
            <person name="Young J."/>
            <person name="Aguilar M."/>
            <person name="Claverie J.M."/>
            <person name="Frickenhaus S."/>
            <person name="Gonzalez K."/>
            <person name="Herman E.K."/>
            <person name="Lin Y.C."/>
            <person name="Napier J."/>
            <person name="Ogata H."/>
            <person name="Sarno A.F."/>
            <person name="Shmutz J."/>
            <person name="Schroeder D."/>
            <person name="de Vargas C."/>
            <person name="Verret F."/>
            <person name="von Dassow P."/>
            <person name="Valentin K."/>
            <person name="Van de Peer Y."/>
            <person name="Wheeler G."/>
            <person name="Dacks J.B."/>
            <person name="Delwiche C.F."/>
            <person name="Dyhrman S.T."/>
            <person name="Glockner G."/>
            <person name="John U."/>
            <person name="Richards T."/>
            <person name="Worden A.Z."/>
            <person name="Zhang X."/>
            <person name="Grigoriev I.V."/>
            <person name="Allen A.E."/>
            <person name="Bidle K."/>
            <person name="Borodovsky M."/>
            <person name="Bowler C."/>
            <person name="Brownlee C."/>
            <person name="Cock J.M."/>
            <person name="Elias M."/>
            <person name="Gladyshev V.N."/>
            <person name="Groth M."/>
            <person name="Guda C."/>
            <person name="Hadaegh A."/>
            <person name="Iglesias-Rodriguez M.D."/>
            <person name="Jenkins J."/>
            <person name="Jones B.M."/>
            <person name="Lawson T."/>
            <person name="Leese F."/>
            <person name="Lindquist E."/>
            <person name="Lobanov A."/>
            <person name="Lomsadze A."/>
            <person name="Malik S.B."/>
            <person name="Marsh M.E."/>
            <person name="Mackinder L."/>
            <person name="Mock T."/>
            <person name="Mueller-Roeber B."/>
            <person name="Pagarete A."/>
            <person name="Parker M."/>
            <person name="Probert I."/>
            <person name="Quesneville H."/>
            <person name="Raines C."/>
            <person name="Rensing S.A."/>
            <person name="Riano-Pachon D.M."/>
            <person name="Richier S."/>
            <person name="Rokitta S."/>
            <person name="Shiraiwa Y."/>
            <person name="Soanes D.M."/>
            <person name="van der Giezen M."/>
            <person name="Wahlund T.M."/>
            <person name="Williams B."/>
            <person name="Wilson W."/>
            <person name="Wolfe G."/>
            <person name="Wurch L.L."/>
        </authorList>
    </citation>
    <scope>NUCLEOTIDE SEQUENCE</scope>
</reference>